<accession>A0A8J6PJ52</accession>
<organism evidence="2 3">
    <name type="scientific">Taishania pollutisoli</name>
    <dbReference type="NCBI Taxonomy" id="2766479"/>
    <lineage>
        <taxon>Bacteria</taxon>
        <taxon>Pseudomonadati</taxon>
        <taxon>Bacteroidota</taxon>
        <taxon>Flavobacteriia</taxon>
        <taxon>Flavobacteriales</taxon>
        <taxon>Crocinitomicaceae</taxon>
        <taxon>Taishania</taxon>
    </lineage>
</organism>
<dbReference type="Proteomes" id="UP000652681">
    <property type="component" value="Unassembled WGS sequence"/>
</dbReference>
<evidence type="ECO:0000256" key="1">
    <source>
        <dbReference type="SAM" id="Phobius"/>
    </source>
</evidence>
<dbReference type="EMBL" id="JACVEL010000005">
    <property type="protein sequence ID" value="MBC9812621.1"/>
    <property type="molecule type" value="Genomic_DNA"/>
</dbReference>
<dbReference type="RefSeq" id="WP_216714094.1">
    <property type="nucleotide sequence ID" value="NZ_JACVEL010000005.1"/>
</dbReference>
<evidence type="ECO:0000313" key="2">
    <source>
        <dbReference type="EMBL" id="MBC9812621.1"/>
    </source>
</evidence>
<feature type="transmembrane region" description="Helical" evidence="1">
    <location>
        <begin position="117"/>
        <end position="139"/>
    </location>
</feature>
<sequence length="155" mass="18511">MNQPIADLNDRLKKTFVGTYVMKQNNFFAGELAYSGEFNYDKFVLSRRAKPFENVRIVPDAHIKLVQLSENRTMVHVKIKFSELWYLLLVFLHLSIICGILFFPHLSVFNYPIEGVWWQRILLLICILIPIDLLIWCWYRIEVNRFNIIISDFLR</sequence>
<keyword evidence="1" id="KW-0812">Transmembrane</keyword>
<keyword evidence="3" id="KW-1185">Reference proteome</keyword>
<reference evidence="2" key="1">
    <citation type="submission" date="2020-09" db="EMBL/GenBank/DDBJ databases">
        <title>Taishania pollutisoli gen. nov., sp. nov., Isolated from Tetrabromobisphenol A-Contaminated Soil.</title>
        <authorList>
            <person name="Chen Q."/>
        </authorList>
    </citation>
    <scope>NUCLEOTIDE SEQUENCE</scope>
    <source>
        <strain evidence="2">CZZ-1</strain>
    </source>
</reference>
<name>A0A8J6PJ52_9FLAO</name>
<feature type="transmembrane region" description="Helical" evidence="1">
    <location>
        <begin position="84"/>
        <end position="105"/>
    </location>
</feature>
<dbReference type="AlphaFoldDB" id="A0A8J6PJ52"/>
<proteinExistence type="predicted"/>
<gene>
    <name evidence="2" type="ORF">H9Y05_09075</name>
</gene>
<protein>
    <submittedName>
        <fullName evidence="2">Uncharacterized protein</fullName>
    </submittedName>
</protein>
<comment type="caution">
    <text evidence="2">The sequence shown here is derived from an EMBL/GenBank/DDBJ whole genome shotgun (WGS) entry which is preliminary data.</text>
</comment>
<keyword evidence="1" id="KW-0472">Membrane</keyword>
<keyword evidence="1" id="KW-1133">Transmembrane helix</keyword>
<evidence type="ECO:0000313" key="3">
    <source>
        <dbReference type="Proteomes" id="UP000652681"/>
    </source>
</evidence>